<dbReference type="InterPro" id="IPR043917">
    <property type="entry name" value="DUF5753"/>
</dbReference>
<reference evidence="2 3" key="1">
    <citation type="submission" date="2019-05" db="EMBL/GenBank/DDBJ databases">
        <title>Genomes sequences of two Nocardia cyriacigeorgica environmental isolates, type strains Nocardia asteroides ATCC 19247 and Nocardia cyriacigeorgica DSM 44484.</title>
        <authorList>
            <person name="Vautrin F."/>
            <person name="Bergeron E."/>
            <person name="Dubost A."/>
            <person name="Abrouk D."/>
            <person name="Rodriguez Nava V."/>
            <person name="Pujic P."/>
        </authorList>
    </citation>
    <scope>NUCLEOTIDE SEQUENCE [LARGE SCALE GENOMIC DNA]</scope>
    <source>
        <strain evidence="2 3">EML 1456</strain>
    </source>
</reference>
<dbReference type="OrthoDB" id="4285266at2"/>
<dbReference type="SUPFAM" id="SSF47413">
    <property type="entry name" value="lambda repressor-like DNA-binding domains"/>
    <property type="match status" value="1"/>
</dbReference>
<evidence type="ECO:0000313" key="3">
    <source>
        <dbReference type="Proteomes" id="UP000308349"/>
    </source>
</evidence>
<dbReference type="InterPro" id="IPR001387">
    <property type="entry name" value="Cro/C1-type_HTH"/>
</dbReference>
<accession>A0A5R8PHI3</accession>
<evidence type="ECO:0000259" key="1">
    <source>
        <dbReference type="PROSITE" id="PS50943"/>
    </source>
</evidence>
<sequence length="284" mass="31376">MTVSRSDPSALRFLIGHELRSARLRAGVSQADAAKELGCTQPKINNMESGKYQQHPDEATKLMRLYGADVEQIDRIASLAGRADQSTWWAPFSEVLPNWFKTFVGLEGLASSQFTYQAMTLTGQLQTEGYAAALLSGGLQIAPLDLPQAIRARMARQRLVGSDPLRLQAVIEENTLDRLVGGVDVMAEQLQHLRDLMDRDNVDLRIMASSTAVHAGLDGDFTLLNFDEALSLGYIEYQTGALYVQDQAQVAMYKMIADRLLSLALSAEESARMIEGRIDRLQRA</sequence>
<dbReference type="AlphaFoldDB" id="A0A5R8PHI3"/>
<dbReference type="PROSITE" id="PS50943">
    <property type="entry name" value="HTH_CROC1"/>
    <property type="match status" value="1"/>
</dbReference>
<dbReference type="SMART" id="SM00530">
    <property type="entry name" value="HTH_XRE"/>
    <property type="match status" value="1"/>
</dbReference>
<comment type="caution">
    <text evidence="2">The sequence shown here is derived from an EMBL/GenBank/DDBJ whole genome shotgun (WGS) entry which is preliminary data.</text>
</comment>
<dbReference type="RefSeq" id="WP_138456046.1">
    <property type="nucleotide sequence ID" value="NZ_VBUU01000007.1"/>
</dbReference>
<gene>
    <name evidence="2" type="ORF">FEK35_09610</name>
</gene>
<name>A0A5R8PHI3_9NOCA</name>
<dbReference type="Gene3D" id="1.10.260.40">
    <property type="entry name" value="lambda repressor-like DNA-binding domains"/>
    <property type="match status" value="1"/>
</dbReference>
<dbReference type="Pfam" id="PF19054">
    <property type="entry name" value="DUF5753"/>
    <property type="match status" value="1"/>
</dbReference>
<dbReference type="Pfam" id="PF13560">
    <property type="entry name" value="HTH_31"/>
    <property type="match status" value="1"/>
</dbReference>
<dbReference type="GO" id="GO:0003677">
    <property type="term" value="F:DNA binding"/>
    <property type="evidence" value="ECO:0007669"/>
    <property type="project" value="InterPro"/>
</dbReference>
<evidence type="ECO:0000313" key="2">
    <source>
        <dbReference type="EMBL" id="TLG13405.1"/>
    </source>
</evidence>
<feature type="domain" description="HTH cro/C1-type" evidence="1">
    <location>
        <begin position="19"/>
        <end position="73"/>
    </location>
</feature>
<dbReference type="Proteomes" id="UP000308349">
    <property type="component" value="Unassembled WGS sequence"/>
</dbReference>
<dbReference type="EMBL" id="VBUU01000007">
    <property type="protein sequence ID" value="TLG13405.1"/>
    <property type="molecule type" value="Genomic_DNA"/>
</dbReference>
<proteinExistence type="predicted"/>
<dbReference type="InterPro" id="IPR010982">
    <property type="entry name" value="Lambda_DNA-bd_dom_sf"/>
</dbReference>
<dbReference type="CDD" id="cd00093">
    <property type="entry name" value="HTH_XRE"/>
    <property type="match status" value="1"/>
</dbReference>
<protein>
    <submittedName>
        <fullName evidence="2">Helix-turn-helix domain-containing protein</fullName>
    </submittedName>
</protein>
<organism evidence="2 3">
    <name type="scientific">Nocardia cyriacigeorgica</name>
    <dbReference type="NCBI Taxonomy" id="135487"/>
    <lineage>
        <taxon>Bacteria</taxon>
        <taxon>Bacillati</taxon>
        <taxon>Actinomycetota</taxon>
        <taxon>Actinomycetes</taxon>
        <taxon>Mycobacteriales</taxon>
        <taxon>Nocardiaceae</taxon>
        <taxon>Nocardia</taxon>
    </lineage>
</organism>